<evidence type="ECO:0000256" key="7">
    <source>
        <dbReference type="ARBA" id="ARBA00035192"/>
    </source>
</evidence>
<dbReference type="Proteomes" id="UP001142055">
    <property type="component" value="Chromosome 1"/>
</dbReference>
<keyword evidence="5" id="KW-0496">Mitochondrion</keyword>
<dbReference type="Gene3D" id="6.10.250.3440">
    <property type="match status" value="1"/>
</dbReference>
<keyword evidence="3" id="KW-0809">Transit peptide</keyword>
<evidence type="ECO:0000256" key="5">
    <source>
        <dbReference type="ARBA" id="ARBA00023128"/>
    </source>
</evidence>
<dbReference type="Pfam" id="PF09812">
    <property type="entry name" value="MRP-L28"/>
    <property type="match status" value="1"/>
</dbReference>
<organism evidence="8 9">
    <name type="scientific">Blomia tropicalis</name>
    <name type="common">Mite</name>
    <dbReference type="NCBI Taxonomy" id="40697"/>
    <lineage>
        <taxon>Eukaryota</taxon>
        <taxon>Metazoa</taxon>
        <taxon>Ecdysozoa</taxon>
        <taxon>Arthropoda</taxon>
        <taxon>Chelicerata</taxon>
        <taxon>Arachnida</taxon>
        <taxon>Acari</taxon>
        <taxon>Acariformes</taxon>
        <taxon>Sarcoptiformes</taxon>
        <taxon>Astigmata</taxon>
        <taxon>Glycyphagoidea</taxon>
        <taxon>Echimyopodidae</taxon>
        <taxon>Blomia</taxon>
    </lineage>
</organism>
<name>A0A9Q0MFS8_BLOTA</name>
<keyword evidence="6" id="KW-0687">Ribonucleoprotein</keyword>
<dbReference type="InterPro" id="IPR039145">
    <property type="entry name" value="Ribosomal_mL40_metazoa/plant"/>
</dbReference>
<accession>A0A9Q0MFS8</accession>
<proteinExistence type="inferred from homology"/>
<evidence type="ECO:0000256" key="1">
    <source>
        <dbReference type="ARBA" id="ARBA00004173"/>
    </source>
</evidence>
<dbReference type="AlphaFoldDB" id="A0A9Q0MFS8"/>
<comment type="similarity">
    <text evidence="2">Belongs to the mitochondrion-specific ribosomal protein mL40 family.</text>
</comment>
<sequence length="188" mass="22196">MLRTTITKLSSMMMQMSERNLHITAPAFAEPLRKKKIINPLTTKKQYERKLRRLEREIGKLESIEPKLKPILELHLQPFVKKDIEARKRNETDQTNHKLLNAYLKIWSIYKTLETETELSQIRCAARAQERALSLLKRDYPQLYLEAIQIDPNLIPYTVTNIKKDTPPVESYNCPDGKEYDTTKQWKL</sequence>
<dbReference type="PANTHER" id="PTHR13359:SF2">
    <property type="entry name" value="LARGE RIBOSOMAL SUBUNIT PROTEIN ML40"/>
    <property type="match status" value="1"/>
</dbReference>
<evidence type="ECO:0000313" key="8">
    <source>
        <dbReference type="EMBL" id="KAJ6222770.1"/>
    </source>
</evidence>
<keyword evidence="4" id="KW-0689">Ribosomal protein</keyword>
<evidence type="ECO:0000313" key="9">
    <source>
        <dbReference type="Proteomes" id="UP001142055"/>
    </source>
</evidence>
<evidence type="ECO:0000256" key="6">
    <source>
        <dbReference type="ARBA" id="ARBA00023274"/>
    </source>
</evidence>
<dbReference type="PANTHER" id="PTHR13359">
    <property type="entry name" value="39S RIBOSOMAL PROTEIN L40, MITOCHONDRIAL"/>
    <property type="match status" value="1"/>
</dbReference>
<dbReference type="GO" id="GO:0005762">
    <property type="term" value="C:mitochondrial large ribosomal subunit"/>
    <property type="evidence" value="ECO:0007669"/>
    <property type="project" value="InterPro"/>
</dbReference>
<evidence type="ECO:0000256" key="2">
    <source>
        <dbReference type="ARBA" id="ARBA00009360"/>
    </source>
</evidence>
<comment type="caution">
    <text evidence="8">The sequence shown here is derived from an EMBL/GenBank/DDBJ whole genome shotgun (WGS) entry which is preliminary data.</text>
</comment>
<protein>
    <recommendedName>
        <fullName evidence="7">Large ribosomal subunit protein mL40</fullName>
    </recommendedName>
</protein>
<evidence type="ECO:0000256" key="3">
    <source>
        <dbReference type="ARBA" id="ARBA00022946"/>
    </source>
</evidence>
<keyword evidence="9" id="KW-1185">Reference proteome</keyword>
<dbReference type="OMA" id="EDENTIM"/>
<reference evidence="8" key="1">
    <citation type="submission" date="2022-12" db="EMBL/GenBank/DDBJ databases">
        <title>Genome assemblies of Blomia tropicalis.</title>
        <authorList>
            <person name="Cui Y."/>
        </authorList>
    </citation>
    <scope>NUCLEOTIDE SEQUENCE</scope>
    <source>
        <tissue evidence="8">Adult mites</tissue>
    </source>
</reference>
<evidence type="ECO:0000256" key="4">
    <source>
        <dbReference type="ARBA" id="ARBA00022980"/>
    </source>
</evidence>
<comment type="subcellular location">
    <subcellularLocation>
        <location evidence="1">Mitochondrion</location>
    </subcellularLocation>
</comment>
<dbReference type="InterPro" id="IPR019192">
    <property type="entry name" value="Ribosomal_mL40"/>
</dbReference>
<gene>
    <name evidence="8" type="ORF">RDWZM_001315</name>
</gene>
<dbReference type="EMBL" id="JAPWDV010000001">
    <property type="protein sequence ID" value="KAJ6222770.1"/>
    <property type="molecule type" value="Genomic_DNA"/>
</dbReference>